<keyword evidence="3" id="KW-1185">Reference proteome</keyword>
<reference evidence="4" key="1">
    <citation type="submission" date="2025-08" db="UniProtKB">
        <authorList>
            <consortium name="RefSeq"/>
        </authorList>
    </citation>
    <scope>IDENTIFICATION</scope>
    <source>
        <tissue evidence="4">Whole larvae</tissue>
    </source>
</reference>
<sequence>MSFYFVLFLCSLITVNCEYVTKKLCKEVNQSHCKINYVSVDPCSKGPRFCNIKTDKIYDIDVNFTPKFSAERLQYAIYGDFDNTYTFYNIIDSPRNACDAIDCPLRRTSLAHTANFKLKLDKKASGKFPVKVKFWNQDNADQVCCFTFNVKSDNFKANEI</sequence>
<dbReference type="KEGG" id="gmw:113512953"/>
<feature type="signal peptide" evidence="1">
    <location>
        <begin position="1"/>
        <end position="17"/>
    </location>
</feature>
<evidence type="ECO:0000259" key="2">
    <source>
        <dbReference type="SMART" id="SM00737"/>
    </source>
</evidence>
<organism evidence="3 4">
    <name type="scientific">Galleria mellonella</name>
    <name type="common">Greater wax moth</name>
    <dbReference type="NCBI Taxonomy" id="7137"/>
    <lineage>
        <taxon>Eukaryota</taxon>
        <taxon>Metazoa</taxon>
        <taxon>Ecdysozoa</taxon>
        <taxon>Arthropoda</taxon>
        <taxon>Hexapoda</taxon>
        <taxon>Insecta</taxon>
        <taxon>Pterygota</taxon>
        <taxon>Neoptera</taxon>
        <taxon>Endopterygota</taxon>
        <taxon>Lepidoptera</taxon>
        <taxon>Glossata</taxon>
        <taxon>Ditrysia</taxon>
        <taxon>Pyraloidea</taxon>
        <taxon>Pyralidae</taxon>
        <taxon>Galleriinae</taxon>
        <taxon>Galleria</taxon>
    </lineage>
</organism>
<keyword evidence="1" id="KW-0732">Signal</keyword>
<dbReference type="AlphaFoldDB" id="A0A6J1WGM6"/>
<feature type="chain" id="PRO_5026961297" evidence="1">
    <location>
        <begin position="18"/>
        <end position="160"/>
    </location>
</feature>
<name>A0A6J1WGM6_GALME</name>
<dbReference type="SUPFAM" id="SSF81296">
    <property type="entry name" value="E set domains"/>
    <property type="match status" value="1"/>
</dbReference>
<evidence type="ECO:0000313" key="3">
    <source>
        <dbReference type="Proteomes" id="UP001652740"/>
    </source>
</evidence>
<dbReference type="InParanoid" id="A0A6J1WGM6"/>
<accession>A0A6J1WGM6</accession>
<dbReference type="Gene3D" id="2.60.40.770">
    <property type="match status" value="1"/>
</dbReference>
<dbReference type="GeneID" id="113512953"/>
<protein>
    <submittedName>
        <fullName evidence="4">MD-2-related lipid-recognition protein-like</fullName>
    </submittedName>
</protein>
<dbReference type="OrthoDB" id="7333818at2759"/>
<gene>
    <name evidence="4" type="primary">LOC113512953</name>
</gene>
<proteinExistence type="predicted"/>
<dbReference type="InterPro" id="IPR014756">
    <property type="entry name" value="Ig_E-set"/>
</dbReference>
<dbReference type="Proteomes" id="UP001652740">
    <property type="component" value="Unplaced"/>
</dbReference>
<dbReference type="InterPro" id="IPR003172">
    <property type="entry name" value="ML_dom"/>
</dbReference>
<evidence type="ECO:0000313" key="4">
    <source>
        <dbReference type="RefSeq" id="XP_026752728.1"/>
    </source>
</evidence>
<feature type="domain" description="MD-2-related lipid-recognition" evidence="2">
    <location>
        <begin position="22"/>
        <end position="150"/>
    </location>
</feature>
<dbReference type="SMART" id="SM00737">
    <property type="entry name" value="ML"/>
    <property type="match status" value="1"/>
</dbReference>
<dbReference type="RefSeq" id="XP_026752728.1">
    <property type="nucleotide sequence ID" value="XM_026896927.3"/>
</dbReference>
<evidence type="ECO:0000256" key="1">
    <source>
        <dbReference type="SAM" id="SignalP"/>
    </source>
</evidence>